<sequence>MRDLAQSRFGRTHLFHGPNYFLPDWAEGGVVMVHDQSVLRYPDMHPADRRAHFERRFARSLAIAGHIVIDSETVRREALPR</sequence>
<gene>
    <name evidence="1" type="ORF">HHL08_08360</name>
</gene>
<dbReference type="EMBL" id="JABBFV010000005">
    <property type="protein sequence ID" value="NML10166.1"/>
    <property type="molecule type" value="Genomic_DNA"/>
</dbReference>
<reference evidence="1 2" key="1">
    <citation type="submission" date="2020-04" db="EMBL/GenBank/DDBJ databases">
        <title>Sphingobium sp. AR-3-1 isolated from Arctic soil.</title>
        <authorList>
            <person name="Dahal R.H."/>
            <person name="Chaudhary D.K."/>
        </authorList>
    </citation>
    <scope>NUCLEOTIDE SEQUENCE [LARGE SCALE GENOMIC DNA]</scope>
    <source>
        <strain evidence="1 2">AR-3-1</strain>
    </source>
</reference>
<accession>A0A7X9ZT29</accession>
<dbReference type="Proteomes" id="UP000519023">
    <property type="component" value="Unassembled WGS sequence"/>
</dbReference>
<proteinExistence type="predicted"/>
<name>A0A7X9ZT29_9SPHN</name>
<dbReference type="GO" id="GO:0016740">
    <property type="term" value="F:transferase activity"/>
    <property type="evidence" value="ECO:0007669"/>
    <property type="project" value="UniProtKB-KW"/>
</dbReference>
<keyword evidence="2" id="KW-1185">Reference proteome</keyword>
<protein>
    <submittedName>
        <fullName evidence="1">Glycosyltransferase family 4 protein</fullName>
    </submittedName>
</protein>
<dbReference type="AlphaFoldDB" id="A0A7X9ZT29"/>
<comment type="caution">
    <text evidence="1">The sequence shown here is derived from an EMBL/GenBank/DDBJ whole genome shotgun (WGS) entry which is preliminary data.</text>
</comment>
<evidence type="ECO:0000313" key="2">
    <source>
        <dbReference type="Proteomes" id="UP000519023"/>
    </source>
</evidence>
<dbReference type="RefSeq" id="WP_169572342.1">
    <property type="nucleotide sequence ID" value="NZ_JABBFV010000005.1"/>
</dbReference>
<keyword evidence="1" id="KW-0808">Transferase</keyword>
<evidence type="ECO:0000313" key="1">
    <source>
        <dbReference type="EMBL" id="NML10166.1"/>
    </source>
</evidence>
<organism evidence="1 2">
    <name type="scientific">Sphingobium psychrophilum</name>
    <dbReference type="NCBI Taxonomy" id="2728834"/>
    <lineage>
        <taxon>Bacteria</taxon>
        <taxon>Pseudomonadati</taxon>
        <taxon>Pseudomonadota</taxon>
        <taxon>Alphaproteobacteria</taxon>
        <taxon>Sphingomonadales</taxon>
        <taxon>Sphingomonadaceae</taxon>
        <taxon>Sphingobium</taxon>
    </lineage>
</organism>